<evidence type="ECO:0000259" key="1">
    <source>
        <dbReference type="Pfam" id="PF01814"/>
    </source>
</evidence>
<dbReference type="CDD" id="cd12108">
    <property type="entry name" value="Hr-like"/>
    <property type="match status" value="1"/>
</dbReference>
<keyword evidence="3" id="KW-1185">Reference proteome</keyword>
<accession>A0ABY6MTE1</accession>
<sequence length="195" mass="22517">MAANAFKIIRDEHRALASVLRSLVLLLDQYRRDATPPDFALLRAMLFYVDEFPERLHHTKESELLFPMVRSRTRECDEALDRLDREHERGERAIRDLEHALLAYEMMGEERRGAFEQAVRNYVDFYLDHMHVEESQVLPVAERVLTEADRQTLDEAFARNRDPLADPTPDGAYRPVFLRILMNTPAPLGLGAAAA</sequence>
<protein>
    <submittedName>
        <fullName evidence="2">Hemerythrin domain-containing protein</fullName>
    </submittedName>
</protein>
<dbReference type="Gene3D" id="1.20.120.520">
    <property type="entry name" value="nmb1532 protein domain like"/>
    <property type="match status" value="1"/>
</dbReference>
<dbReference type="Proteomes" id="UP001163266">
    <property type="component" value="Chromosome"/>
</dbReference>
<dbReference type="PANTHER" id="PTHR39966">
    <property type="entry name" value="BLL2471 PROTEIN-RELATED"/>
    <property type="match status" value="1"/>
</dbReference>
<dbReference type="PANTHER" id="PTHR39966:SF1">
    <property type="entry name" value="HEMERYTHRIN-LIKE DOMAIN-CONTAINING PROTEIN"/>
    <property type="match status" value="1"/>
</dbReference>
<reference evidence="2" key="1">
    <citation type="submission" date="2022-10" db="EMBL/GenBank/DDBJ databases">
        <title>Complete genome sequence of Schlegelella aquatica LMG 23380.</title>
        <authorList>
            <person name="Musilova J."/>
            <person name="Kourilova X."/>
            <person name="Bezdicek M."/>
            <person name="Hermankova K."/>
            <person name="Obruca S."/>
            <person name="Sedlar K."/>
        </authorList>
    </citation>
    <scope>NUCLEOTIDE SEQUENCE</scope>
    <source>
        <strain evidence="2">LMG 23380</strain>
    </source>
</reference>
<organism evidence="2 3">
    <name type="scientific">Caldimonas aquatica</name>
    <dbReference type="NCBI Taxonomy" id="376175"/>
    <lineage>
        <taxon>Bacteria</taxon>
        <taxon>Pseudomonadati</taxon>
        <taxon>Pseudomonadota</taxon>
        <taxon>Betaproteobacteria</taxon>
        <taxon>Burkholderiales</taxon>
        <taxon>Sphaerotilaceae</taxon>
        <taxon>Caldimonas</taxon>
    </lineage>
</organism>
<dbReference type="RefSeq" id="WP_264893037.1">
    <property type="nucleotide sequence ID" value="NZ_CP110257.1"/>
</dbReference>
<evidence type="ECO:0000313" key="3">
    <source>
        <dbReference type="Proteomes" id="UP001163266"/>
    </source>
</evidence>
<dbReference type="InterPro" id="IPR012312">
    <property type="entry name" value="Hemerythrin-like"/>
</dbReference>
<proteinExistence type="predicted"/>
<feature type="domain" description="Hemerythrin-like" evidence="1">
    <location>
        <begin position="6"/>
        <end position="140"/>
    </location>
</feature>
<gene>
    <name evidence="2" type="ORF">OMP39_01390</name>
</gene>
<dbReference type="Pfam" id="PF01814">
    <property type="entry name" value="Hemerythrin"/>
    <property type="match status" value="1"/>
</dbReference>
<name>A0ABY6MTE1_9BURK</name>
<evidence type="ECO:0000313" key="2">
    <source>
        <dbReference type="EMBL" id="UZD55279.1"/>
    </source>
</evidence>
<dbReference type="EMBL" id="CP110257">
    <property type="protein sequence ID" value="UZD55279.1"/>
    <property type="molecule type" value="Genomic_DNA"/>
</dbReference>